<evidence type="ECO:0000256" key="3">
    <source>
        <dbReference type="PROSITE-ProRule" id="PRU00209"/>
    </source>
</evidence>
<dbReference type="SUPFAM" id="SSF47616">
    <property type="entry name" value="GST C-terminal domain-like"/>
    <property type="match status" value="1"/>
</dbReference>
<accession>A0A7S3VFN7</accession>
<feature type="domain" description="TRNA-binding" evidence="5">
    <location>
        <begin position="310"/>
        <end position="413"/>
    </location>
</feature>
<feature type="compositionally biased region" description="Basic and acidic residues" evidence="4">
    <location>
        <begin position="267"/>
        <end position="284"/>
    </location>
</feature>
<keyword evidence="2 3" id="KW-0694">RNA-binding</keyword>
<gene>
    <name evidence="6" type="ORF">CDEB00056_LOCUS21226</name>
</gene>
<sequence>MTSSNAAVASLSAPANVLKSDGLINLIVHLLPSNQVKVSVPKKGQSITLSIGESSSTTAIHQLSERNAILRTLCGLSLLNQLDKYPFVLMGGYSEAMKASDEASMVIASIGSFMSVASLIRSGESGQDILSQLDEVLADNSFLVGSTGNPTLADYDVLYAMHEKKLLSGDDVSKKVKNVCRWAIAVVASIEEMRDLKTNSTSVTSKAPELDIPALDFAIADPVPAFFFGDEGDVAVEASKTSKSTAKGREAPQGKPSGGSGAGGLSEEERKAAAEKRAKKNAEKAKKKASNKESTGVKQKHSAPAATELDVTALDIRVGKIVEAWEHESSDKLWCEKIDIGEKEPRQVLSGLRNFYKKEEMQDRIVMVLCNLKKRNLAGVPSHGMVLCASNADHTAVEFVVPPEGAKIGERVEFEGLKGEPEGENKLAKKKMLEKIAPDLKTNDEGVVVWKNNKSITSAGPCLASKGMKGAQVS</sequence>
<dbReference type="InterPro" id="IPR036282">
    <property type="entry name" value="Glutathione-S-Trfase_C_sf"/>
</dbReference>
<protein>
    <recommendedName>
        <fullName evidence="5">tRNA-binding domain-containing protein</fullName>
    </recommendedName>
</protein>
<dbReference type="FunFam" id="2.40.50.140:FF:000225">
    <property type="entry name" value="tyrosine--tRNA ligase, cytoplasmic"/>
    <property type="match status" value="1"/>
</dbReference>
<dbReference type="Pfam" id="PF01588">
    <property type="entry name" value="tRNA_bind"/>
    <property type="match status" value="1"/>
</dbReference>
<dbReference type="Gene3D" id="2.40.50.140">
    <property type="entry name" value="Nucleic acid-binding proteins"/>
    <property type="match status" value="1"/>
</dbReference>
<organism evidence="6">
    <name type="scientific">Chaetoceros debilis</name>
    <dbReference type="NCBI Taxonomy" id="122233"/>
    <lineage>
        <taxon>Eukaryota</taxon>
        <taxon>Sar</taxon>
        <taxon>Stramenopiles</taxon>
        <taxon>Ochrophyta</taxon>
        <taxon>Bacillariophyta</taxon>
        <taxon>Coscinodiscophyceae</taxon>
        <taxon>Chaetocerotophycidae</taxon>
        <taxon>Chaetocerotales</taxon>
        <taxon>Chaetocerotaceae</taxon>
        <taxon>Chaetoceros</taxon>
    </lineage>
</organism>
<dbReference type="InterPro" id="IPR002547">
    <property type="entry name" value="tRNA-bd_dom"/>
</dbReference>
<dbReference type="PROSITE" id="PS50886">
    <property type="entry name" value="TRBD"/>
    <property type="match status" value="1"/>
</dbReference>
<proteinExistence type="predicted"/>
<dbReference type="InterPro" id="IPR012340">
    <property type="entry name" value="NA-bd_OB-fold"/>
</dbReference>
<evidence type="ECO:0000256" key="1">
    <source>
        <dbReference type="ARBA" id="ARBA00022555"/>
    </source>
</evidence>
<evidence type="ECO:0000313" key="6">
    <source>
        <dbReference type="EMBL" id="CAE0476373.1"/>
    </source>
</evidence>
<evidence type="ECO:0000256" key="4">
    <source>
        <dbReference type="SAM" id="MobiDB-lite"/>
    </source>
</evidence>
<keyword evidence="1 3" id="KW-0820">tRNA-binding</keyword>
<evidence type="ECO:0000256" key="2">
    <source>
        <dbReference type="ARBA" id="ARBA00022884"/>
    </source>
</evidence>
<reference evidence="6" key="1">
    <citation type="submission" date="2021-01" db="EMBL/GenBank/DDBJ databases">
        <authorList>
            <person name="Corre E."/>
            <person name="Pelletier E."/>
            <person name="Niang G."/>
            <person name="Scheremetjew M."/>
            <person name="Finn R."/>
            <person name="Kale V."/>
            <person name="Holt S."/>
            <person name="Cochrane G."/>
            <person name="Meng A."/>
            <person name="Brown T."/>
            <person name="Cohen L."/>
        </authorList>
    </citation>
    <scope>NUCLEOTIDE SEQUENCE</scope>
    <source>
        <strain evidence="6">MM31A-1</strain>
    </source>
</reference>
<evidence type="ECO:0000259" key="5">
    <source>
        <dbReference type="PROSITE" id="PS50886"/>
    </source>
</evidence>
<dbReference type="AlphaFoldDB" id="A0A7S3VFN7"/>
<dbReference type="InterPro" id="IPR051270">
    <property type="entry name" value="Tyrosine-tRNA_ligase_regulator"/>
</dbReference>
<dbReference type="GO" id="GO:0000049">
    <property type="term" value="F:tRNA binding"/>
    <property type="evidence" value="ECO:0007669"/>
    <property type="project" value="UniProtKB-UniRule"/>
</dbReference>
<dbReference type="PANTHER" id="PTHR11586:SF33">
    <property type="entry name" value="AMINOACYL TRNA SYNTHASE COMPLEX-INTERACTING MULTIFUNCTIONAL PROTEIN 1"/>
    <property type="match status" value="1"/>
</dbReference>
<dbReference type="SUPFAM" id="SSF50249">
    <property type="entry name" value="Nucleic acid-binding proteins"/>
    <property type="match status" value="1"/>
</dbReference>
<dbReference type="Gene3D" id="1.20.1050.130">
    <property type="match status" value="1"/>
</dbReference>
<dbReference type="PANTHER" id="PTHR11586">
    <property type="entry name" value="TRNA-AMINOACYLATION COFACTOR ARC1 FAMILY MEMBER"/>
    <property type="match status" value="1"/>
</dbReference>
<name>A0A7S3VFN7_9STRA</name>
<feature type="region of interest" description="Disordered" evidence="4">
    <location>
        <begin position="239"/>
        <end position="305"/>
    </location>
</feature>
<dbReference type="CDD" id="cd02799">
    <property type="entry name" value="tRNA_bind_EMAP-II_like"/>
    <property type="match status" value="1"/>
</dbReference>
<dbReference type="EMBL" id="HBIO01027628">
    <property type="protein sequence ID" value="CAE0476373.1"/>
    <property type="molecule type" value="Transcribed_RNA"/>
</dbReference>